<organism evidence="8 9">
    <name type="scientific">Berryella intestinalis</name>
    <dbReference type="NCBI Taxonomy" id="1531429"/>
    <lineage>
        <taxon>Bacteria</taxon>
        <taxon>Bacillati</taxon>
        <taxon>Actinomycetota</taxon>
        <taxon>Coriobacteriia</taxon>
        <taxon>Eggerthellales</taxon>
        <taxon>Eggerthellaceae</taxon>
        <taxon>Berryella</taxon>
    </lineage>
</organism>
<dbReference type="PANTHER" id="PTHR23417:SF14">
    <property type="entry name" value="PENTACOTRIPEPTIDE-REPEAT REGION OF PRORP DOMAIN-CONTAINING PROTEIN"/>
    <property type="match status" value="1"/>
</dbReference>
<dbReference type="EC" id="2.1.1.33" evidence="3"/>
<keyword evidence="6" id="KW-0949">S-adenosyl-L-methionine</keyword>
<evidence type="ECO:0000256" key="4">
    <source>
        <dbReference type="ARBA" id="ARBA00022603"/>
    </source>
</evidence>
<evidence type="ECO:0000313" key="8">
    <source>
        <dbReference type="EMBL" id="AJC12118.1"/>
    </source>
</evidence>
<proteinExistence type="predicted"/>
<dbReference type="RefSeq" id="WP_039689194.1">
    <property type="nucleotide sequence ID" value="NZ_CP009302.1"/>
</dbReference>
<evidence type="ECO:0000256" key="6">
    <source>
        <dbReference type="ARBA" id="ARBA00022691"/>
    </source>
</evidence>
<evidence type="ECO:0000256" key="2">
    <source>
        <dbReference type="ARBA" id="ARBA00003015"/>
    </source>
</evidence>
<reference evidence="8 9" key="2">
    <citation type="journal article" date="2015" name="Genome Announc.">
        <title>Complete Genome Sequence of Coriobacteriaceae Strain 68-1-3, a Novel Mucus-Degrading Isolate from the Swine Intestinal Tract.</title>
        <authorList>
            <person name="Looft T."/>
            <person name="Bayles D.O."/>
            <person name="Alt D.P."/>
            <person name="Stanton T.B."/>
        </authorList>
    </citation>
    <scope>NUCLEOTIDE SEQUENCE [LARGE SCALE GENOMIC DNA]</scope>
    <source>
        <strain evidence="8 9">68-1-3</strain>
    </source>
</reference>
<dbReference type="PANTHER" id="PTHR23417">
    <property type="entry name" value="3-DEOXY-D-MANNO-OCTULOSONIC-ACID TRANSFERASE/TRNA GUANINE-N 7 - -METHYLTRANSFERASE"/>
    <property type="match status" value="1"/>
</dbReference>
<dbReference type="InterPro" id="IPR029063">
    <property type="entry name" value="SAM-dependent_MTases_sf"/>
</dbReference>
<reference evidence="9" key="1">
    <citation type="submission" date="2014-08" db="EMBL/GenBank/DDBJ databases">
        <title>Coriobacteriaceae sp. complete genome.</title>
        <authorList>
            <person name="Looft T."/>
            <person name="Bayles D.O."/>
            <person name="Stanton T.B."/>
        </authorList>
    </citation>
    <scope>NUCLEOTIDE SEQUENCE [LARGE SCALE GENOMIC DNA]</scope>
    <source>
        <strain evidence="9">68-1-3</strain>
    </source>
</reference>
<keyword evidence="5" id="KW-0808">Transferase</keyword>
<dbReference type="HOGENOM" id="CLU_050910_2_1_11"/>
<dbReference type="Gene3D" id="3.40.50.150">
    <property type="entry name" value="Vaccinia Virus protein VP39"/>
    <property type="match status" value="1"/>
</dbReference>
<dbReference type="GO" id="GO:0043527">
    <property type="term" value="C:tRNA methyltransferase complex"/>
    <property type="evidence" value="ECO:0007669"/>
    <property type="project" value="TreeGrafter"/>
</dbReference>
<dbReference type="PROSITE" id="PS51625">
    <property type="entry name" value="SAM_MT_TRMB"/>
    <property type="match status" value="1"/>
</dbReference>
<evidence type="ECO:0000256" key="1">
    <source>
        <dbReference type="ARBA" id="ARBA00000142"/>
    </source>
</evidence>
<dbReference type="Proteomes" id="UP000031121">
    <property type="component" value="Chromosome"/>
</dbReference>
<sequence length="278" mass="30981">MTRTARSRKHGNFDLEKRLAAAEAWIVRDPEALKGAWRTSAAAGCGPFARICVDLGCGKGSFIAGCAPFHPDTLFVGIDAEPVCSMHGAELARDTDLRNALFPLERDPRLGRIFAAGEVAEIAMNFPTPFPQKKKAPFRLTHYRRLMEYRTVLEGGGSILLRTDSRPLFDYSLTQFEDAGYTVSWTSLDHRSPIAGLPATEYERKLTAKGARVLALRATPDRTPIDKTQAATRCDVSLFDFLPDNLDDLDYIPHGMENAIENMRNRAARQRFRTAPRP</sequence>
<dbReference type="STRING" id="1531429.JI75_04985"/>
<comment type="catalytic activity">
    <reaction evidence="1">
        <text>guanosine(46) in tRNA + S-adenosyl-L-methionine = N(7)-methylguanosine(46) in tRNA + S-adenosyl-L-homocysteine</text>
        <dbReference type="Rhea" id="RHEA:42708"/>
        <dbReference type="Rhea" id="RHEA-COMP:10188"/>
        <dbReference type="Rhea" id="RHEA-COMP:10189"/>
        <dbReference type="ChEBI" id="CHEBI:57856"/>
        <dbReference type="ChEBI" id="CHEBI:59789"/>
        <dbReference type="ChEBI" id="CHEBI:74269"/>
        <dbReference type="ChEBI" id="CHEBI:74480"/>
        <dbReference type="EC" id="2.1.1.33"/>
    </reaction>
</comment>
<protein>
    <recommendedName>
        <fullName evidence="3">tRNA (guanine(46)-N(7))-methyltransferase</fullName>
        <ecNumber evidence="3">2.1.1.33</ecNumber>
    </recommendedName>
</protein>
<dbReference type="KEGG" id="cbac:JI75_04985"/>
<evidence type="ECO:0000256" key="7">
    <source>
        <dbReference type="ARBA" id="ARBA00022694"/>
    </source>
</evidence>
<name>A0A0A8B5Q5_9ACTN</name>
<keyword evidence="9" id="KW-1185">Reference proteome</keyword>
<dbReference type="SUPFAM" id="SSF53335">
    <property type="entry name" value="S-adenosyl-L-methionine-dependent methyltransferases"/>
    <property type="match status" value="1"/>
</dbReference>
<evidence type="ECO:0000256" key="5">
    <source>
        <dbReference type="ARBA" id="ARBA00022679"/>
    </source>
</evidence>
<dbReference type="OrthoDB" id="9802090at2"/>
<dbReference type="InterPro" id="IPR003358">
    <property type="entry name" value="tRNA_(Gua-N-7)_MeTrfase_Trmb"/>
</dbReference>
<dbReference type="EMBL" id="CP009302">
    <property type="protein sequence ID" value="AJC12118.1"/>
    <property type="molecule type" value="Genomic_DNA"/>
</dbReference>
<comment type="function">
    <text evidence="2">Catalyzes the formation of N(7)-methylguanine at position 46 (m7G46) in tRNA.</text>
</comment>
<evidence type="ECO:0000313" key="9">
    <source>
        <dbReference type="Proteomes" id="UP000031121"/>
    </source>
</evidence>
<dbReference type="AlphaFoldDB" id="A0A0A8B5Q5"/>
<keyword evidence="4" id="KW-0489">Methyltransferase</keyword>
<evidence type="ECO:0000256" key="3">
    <source>
        <dbReference type="ARBA" id="ARBA00011977"/>
    </source>
</evidence>
<accession>A0A0A8B5Q5</accession>
<dbReference type="Pfam" id="PF02390">
    <property type="entry name" value="Methyltransf_4"/>
    <property type="match status" value="1"/>
</dbReference>
<dbReference type="GO" id="GO:0008176">
    <property type="term" value="F:tRNA (guanine(46)-N7)-methyltransferase activity"/>
    <property type="evidence" value="ECO:0007669"/>
    <property type="project" value="UniProtKB-EC"/>
</dbReference>
<keyword evidence="7" id="KW-0819">tRNA processing</keyword>
<gene>
    <name evidence="8" type="ORF">JI75_04985</name>
</gene>